<evidence type="ECO:0000256" key="6">
    <source>
        <dbReference type="SAM" id="Phobius"/>
    </source>
</evidence>
<evidence type="ECO:0000256" key="1">
    <source>
        <dbReference type="ARBA" id="ARBA00004651"/>
    </source>
</evidence>
<proteinExistence type="predicted"/>
<dbReference type="CDD" id="cd17316">
    <property type="entry name" value="MFS_SV2_like"/>
    <property type="match status" value="1"/>
</dbReference>
<name>A0ABR8XBC0_9BACL</name>
<reference evidence="8 9" key="1">
    <citation type="submission" date="2020-08" db="EMBL/GenBank/DDBJ databases">
        <title>A Genomic Blueprint of the Chicken Gut Microbiome.</title>
        <authorList>
            <person name="Gilroy R."/>
            <person name="Ravi A."/>
            <person name="Getino M."/>
            <person name="Pursley I."/>
            <person name="Horton D.L."/>
            <person name="Alikhan N.-F."/>
            <person name="Baker D."/>
            <person name="Gharbi K."/>
            <person name="Hall N."/>
            <person name="Watson M."/>
            <person name="Adriaenssens E.M."/>
            <person name="Foster-Nyarko E."/>
            <person name="Jarju S."/>
            <person name="Secka A."/>
            <person name="Antonio M."/>
            <person name="Oren A."/>
            <person name="Chaudhuri R."/>
            <person name="La Ragione R.M."/>
            <person name="Hildebrand F."/>
            <person name="Pallen M.J."/>
        </authorList>
    </citation>
    <scope>NUCLEOTIDE SEQUENCE [LARGE SCALE GENOMIC DNA]</scope>
    <source>
        <strain evidence="8 9">Re31</strain>
    </source>
</reference>
<dbReference type="Gene3D" id="1.20.1250.20">
    <property type="entry name" value="MFS general substrate transporter like domains"/>
    <property type="match status" value="1"/>
</dbReference>
<evidence type="ECO:0000256" key="2">
    <source>
        <dbReference type="ARBA" id="ARBA00022448"/>
    </source>
</evidence>
<dbReference type="InterPro" id="IPR036259">
    <property type="entry name" value="MFS_trans_sf"/>
</dbReference>
<dbReference type="PROSITE" id="PS50850">
    <property type="entry name" value="MFS"/>
    <property type="match status" value="1"/>
</dbReference>
<dbReference type="PANTHER" id="PTHR23508:SF10">
    <property type="entry name" value="CARBOXYLIC ACID TRANSPORTER PROTEIN HOMOLOG"/>
    <property type="match status" value="1"/>
</dbReference>
<keyword evidence="4 6" id="KW-1133">Transmembrane helix</keyword>
<evidence type="ECO:0000256" key="4">
    <source>
        <dbReference type="ARBA" id="ARBA00022989"/>
    </source>
</evidence>
<dbReference type="PANTHER" id="PTHR23508">
    <property type="entry name" value="CARBOXYLIC ACID TRANSPORTER PROTEIN HOMOLOG"/>
    <property type="match status" value="1"/>
</dbReference>
<feature type="transmembrane region" description="Helical" evidence="6">
    <location>
        <begin position="267"/>
        <end position="284"/>
    </location>
</feature>
<evidence type="ECO:0000259" key="7">
    <source>
        <dbReference type="PROSITE" id="PS50850"/>
    </source>
</evidence>
<evidence type="ECO:0000256" key="3">
    <source>
        <dbReference type="ARBA" id="ARBA00022692"/>
    </source>
</evidence>
<feature type="transmembrane region" description="Helical" evidence="6">
    <location>
        <begin position="325"/>
        <end position="349"/>
    </location>
</feature>
<organism evidence="8 9">
    <name type="scientific">Ureibacillus galli</name>
    <dbReference type="NCBI Taxonomy" id="2762222"/>
    <lineage>
        <taxon>Bacteria</taxon>
        <taxon>Bacillati</taxon>
        <taxon>Bacillota</taxon>
        <taxon>Bacilli</taxon>
        <taxon>Bacillales</taxon>
        <taxon>Caryophanaceae</taxon>
        <taxon>Ureibacillus</taxon>
    </lineage>
</organism>
<dbReference type="PROSITE" id="PS00217">
    <property type="entry name" value="SUGAR_TRANSPORT_2"/>
    <property type="match status" value="1"/>
</dbReference>
<sequence>MFDAMDVGILSFVIAALAADWGLTSSQMGWIGSINSIGMAVGALIFGVFADKVGRKKIFMWTLIIFSVASGLSAFTTTFIAFMLLRFFVGMGLGGELPVASTLVSESVEAKERGRVVVLLESFWAAGWLIAAIISYFVIPAEFWPIEGWRVALILTAIPALYAVYIRMHLPDSPQFTARLEAKSRTIRQNIAGVWEKKYARSTLMLWILWFTVVFSYYGMFLWLPSVMVGKGFDLISSFKYVLIMTIAQLPGYFTAAYFVEKFGRKFVLVTYLIGTAASAYVFGNAETVTVLLISGILLSFFNLGAWGALYAYTPEQYPTVIRGTGAGMAAAVGRIGGIFGPLLVGYLLKAEYEIGFIFGIFCISILIGVAAVLLLGKETKQLELE</sequence>
<keyword evidence="3 6" id="KW-0812">Transmembrane</keyword>
<feature type="transmembrane region" description="Helical" evidence="6">
    <location>
        <begin position="204"/>
        <end position="224"/>
    </location>
</feature>
<keyword evidence="9" id="KW-1185">Reference proteome</keyword>
<comment type="subcellular location">
    <subcellularLocation>
        <location evidence="1">Cell membrane</location>
        <topology evidence="1">Multi-pass membrane protein</topology>
    </subcellularLocation>
</comment>
<dbReference type="InterPro" id="IPR020846">
    <property type="entry name" value="MFS_dom"/>
</dbReference>
<feature type="transmembrane region" description="Helical" evidence="6">
    <location>
        <begin position="355"/>
        <end position="376"/>
    </location>
</feature>
<keyword evidence="2" id="KW-0813">Transport</keyword>
<keyword evidence="5 6" id="KW-0472">Membrane</keyword>
<evidence type="ECO:0000313" key="8">
    <source>
        <dbReference type="EMBL" id="MBD8026521.1"/>
    </source>
</evidence>
<dbReference type="PROSITE" id="PS00216">
    <property type="entry name" value="SUGAR_TRANSPORT_1"/>
    <property type="match status" value="1"/>
</dbReference>
<dbReference type="Pfam" id="PF07690">
    <property type="entry name" value="MFS_1"/>
    <property type="match status" value="1"/>
</dbReference>
<dbReference type="RefSeq" id="WP_191707081.1">
    <property type="nucleotide sequence ID" value="NZ_JACSQA010000008.1"/>
</dbReference>
<feature type="transmembrane region" description="Helical" evidence="6">
    <location>
        <begin position="151"/>
        <end position="170"/>
    </location>
</feature>
<dbReference type="EMBL" id="JACSQA010000008">
    <property type="protein sequence ID" value="MBD8026521.1"/>
    <property type="molecule type" value="Genomic_DNA"/>
</dbReference>
<dbReference type="InterPro" id="IPR011701">
    <property type="entry name" value="MFS"/>
</dbReference>
<dbReference type="Proteomes" id="UP000640930">
    <property type="component" value="Unassembled WGS sequence"/>
</dbReference>
<dbReference type="InterPro" id="IPR005829">
    <property type="entry name" value="Sugar_transporter_CS"/>
</dbReference>
<feature type="transmembrane region" description="Helical" evidence="6">
    <location>
        <begin position="58"/>
        <end position="81"/>
    </location>
</feature>
<evidence type="ECO:0000313" key="9">
    <source>
        <dbReference type="Proteomes" id="UP000640930"/>
    </source>
</evidence>
<comment type="caution">
    <text evidence="8">The sequence shown here is derived from an EMBL/GenBank/DDBJ whole genome shotgun (WGS) entry which is preliminary data.</text>
</comment>
<feature type="transmembrane region" description="Helical" evidence="6">
    <location>
        <begin position="239"/>
        <end position="260"/>
    </location>
</feature>
<feature type="transmembrane region" description="Helical" evidence="6">
    <location>
        <begin position="28"/>
        <end position="49"/>
    </location>
</feature>
<accession>A0ABR8XBC0</accession>
<protein>
    <submittedName>
        <fullName evidence="8">MFS transporter</fullName>
    </submittedName>
</protein>
<dbReference type="SUPFAM" id="SSF103473">
    <property type="entry name" value="MFS general substrate transporter"/>
    <property type="match status" value="1"/>
</dbReference>
<feature type="transmembrane region" description="Helical" evidence="6">
    <location>
        <begin position="116"/>
        <end position="139"/>
    </location>
</feature>
<gene>
    <name evidence="8" type="ORF">H9636_07625</name>
</gene>
<evidence type="ECO:0000256" key="5">
    <source>
        <dbReference type="ARBA" id="ARBA00023136"/>
    </source>
</evidence>
<feature type="transmembrane region" description="Helical" evidence="6">
    <location>
        <begin position="290"/>
        <end position="313"/>
    </location>
</feature>
<feature type="domain" description="Major facilitator superfamily (MFS) profile" evidence="7">
    <location>
        <begin position="1"/>
        <end position="381"/>
    </location>
</feature>